<organism evidence="1 2">
    <name type="scientific">Aspergillus melleus</name>
    <dbReference type="NCBI Taxonomy" id="138277"/>
    <lineage>
        <taxon>Eukaryota</taxon>
        <taxon>Fungi</taxon>
        <taxon>Dikarya</taxon>
        <taxon>Ascomycota</taxon>
        <taxon>Pezizomycotina</taxon>
        <taxon>Eurotiomycetes</taxon>
        <taxon>Eurotiomycetidae</taxon>
        <taxon>Eurotiales</taxon>
        <taxon>Aspergillaceae</taxon>
        <taxon>Aspergillus</taxon>
        <taxon>Aspergillus subgen. Circumdati</taxon>
    </lineage>
</organism>
<protein>
    <submittedName>
        <fullName evidence="1">Uncharacterized protein</fullName>
    </submittedName>
</protein>
<keyword evidence="2" id="KW-1185">Reference proteome</keyword>
<dbReference type="EMBL" id="JAOPJF010000012">
    <property type="protein sequence ID" value="KAK1147377.1"/>
    <property type="molecule type" value="Genomic_DNA"/>
</dbReference>
<gene>
    <name evidence="1" type="ORF">N8T08_001458</name>
</gene>
<reference evidence="1 2" key="1">
    <citation type="journal article" date="2023" name="ACS Omega">
        <title>Identification of the Neoaspergillic Acid Biosynthesis Gene Cluster by Establishing an In Vitro CRISPR-Ribonucleoprotein Genetic System in Aspergillus melleus.</title>
        <authorList>
            <person name="Yuan B."/>
            <person name="Grau M.F."/>
            <person name="Murata R.M."/>
            <person name="Torok T."/>
            <person name="Venkateswaran K."/>
            <person name="Stajich J.E."/>
            <person name="Wang C.C.C."/>
        </authorList>
    </citation>
    <scope>NUCLEOTIDE SEQUENCE [LARGE SCALE GENOMIC DNA]</scope>
    <source>
        <strain evidence="1 2">IMV 1140</strain>
    </source>
</reference>
<sequence>MPSSILNILSKKHNQRTSSPVSESASEITLIERNKSHDGGRECISSAMRKPVREREDFNAADLCFGSCCRK</sequence>
<evidence type="ECO:0000313" key="1">
    <source>
        <dbReference type="EMBL" id="KAK1147377.1"/>
    </source>
</evidence>
<dbReference type="Proteomes" id="UP001177260">
    <property type="component" value="Unassembled WGS sequence"/>
</dbReference>
<name>A0ACC3B9Q6_9EURO</name>
<comment type="caution">
    <text evidence="1">The sequence shown here is derived from an EMBL/GenBank/DDBJ whole genome shotgun (WGS) entry which is preliminary data.</text>
</comment>
<evidence type="ECO:0000313" key="2">
    <source>
        <dbReference type="Proteomes" id="UP001177260"/>
    </source>
</evidence>
<proteinExistence type="predicted"/>
<accession>A0ACC3B9Q6</accession>